<evidence type="ECO:0000256" key="4">
    <source>
        <dbReference type="ARBA" id="ARBA00023159"/>
    </source>
</evidence>
<feature type="compositionally biased region" description="Low complexity" evidence="8">
    <location>
        <begin position="221"/>
        <end position="273"/>
    </location>
</feature>
<keyword evidence="3 7" id="KW-0805">Transcription regulation</keyword>
<keyword evidence="11" id="KW-1185">Reference proteome</keyword>
<evidence type="ECO:0000256" key="8">
    <source>
        <dbReference type="SAM" id="MobiDB-lite"/>
    </source>
</evidence>
<comment type="subcellular location">
    <subcellularLocation>
        <location evidence="1 7">Nucleus</location>
    </subcellularLocation>
</comment>
<evidence type="ECO:0000313" key="11">
    <source>
        <dbReference type="Proteomes" id="UP001244341"/>
    </source>
</evidence>
<evidence type="ECO:0000256" key="6">
    <source>
        <dbReference type="ARBA" id="ARBA00023242"/>
    </source>
</evidence>
<organism evidence="10 11">
    <name type="scientific">Tetradesmus obliquus</name>
    <name type="common">Green alga</name>
    <name type="synonym">Acutodesmus obliquus</name>
    <dbReference type="NCBI Taxonomy" id="3088"/>
    <lineage>
        <taxon>Eukaryota</taxon>
        <taxon>Viridiplantae</taxon>
        <taxon>Chlorophyta</taxon>
        <taxon>core chlorophytes</taxon>
        <taxon>Chlorophyceae</taxon>
        <taxon>CS clade</taxon>
        <taxon>Sphaeropleales</taxon>
        <taxon>Scenedesmaceae</taxon>
        <taxon>Tetradesmus</taxon>
    </lineage>
</organism>
<name>A0ABY8UCI1_TETOB</name>
<feature type="region of interest" description="Disordered" evidence="8">
    <location>
        <begin position="221"/>
        <end position="277"/>
    </location>
</feature>
<comment type="function">
    <text evidence="7">Component of the Mediator complex, a coactivator involved in the regulated transcription of nearly all RNA polymerase II-dependent genes. Mediator functions as a bridge to convey information from gene-specific regulatory proteins to the basal RNA polymerase II transcription machinery. Mediator is recruited to promoters by direct interactions with regulatory proteins and serves as a scaffold for the assembly of a functional preinitiation complex with RNA polymerase II and the general transcription factors.</text>
</comment>
<sequence length="489" mass="51279">MQEQQGNSVLGGPLPCYSLGDVLEGVASRLQQQFAELVGRTTTASVESRPQELLQFVHGTRQQLLRSAAILHDPRKLGPLAQLVAPNGVLDIAAQHARHLQTAADELFKANGELRSGRVPLFNIPSALDVLSTGTYSSLPASIQDMRGPRSLPEAQQQRLVRHLNHLLYAQLLKAHLPDCLELVQVQLEQLLRALRERMWYAADAAAVEAAKRAAAGPDADSAAAASGRTASQQQQQSAGGSSGLKGASQPAASGATGGSTVSGVSSASAAGKDASKDAGRGLHLDKYAADEITAPLRVMHGVLRDVAAQILLHEVRAAAEKLAGPGSKWEGQLKLTRAEVLTPGIRMHYWQQVPVLLAQQPAGGGSSSAAAAAAADPAAATLPAVEVGLGSDGTVQAMHLPPLRAPGSLQQAWSGRVVLRPGSAYGGELNMEMNILLRHHQEALQAKQEAARQQLLHRRPGATEQQAAITALQELAAGLTDLCSSVDL</sequence>
<evidence type="ECO:0000256" key="5">
    <source>
        <dbReference type="ARBA" id="ARBA00023163"/>
    </source>
</evidence>
<dbReference type="EMBL" id="CP126217">
    <property type="protein sequence ID" value="WIA18957.1"/>
    <property type="molecule type" value="Genomic_DNA"/>
</dbReference>
<feature type="domain" description="Mediator complex subunit MED14 N-terminal" evidence="9">
    <location>
        <begin position="17"/>
        <end position="185"/>
    </location>
</feature>
<evidence type="ECO:0000256" key="2">
    <source>
        <dbReference type="ARBA" id="ARBA00007813"/>
    </source>
</evidence>
<comment type="similarity">
    <text evidence="2 7">Belongs to the Mediator complex subunit 14 family.</text>
</comment>
<dbReference type="PANTHER" id="PTHR12809">
    <property type="entry name" value="MEDIATOR COMPLEX SUBUNIT"/>
    <property type="match status" value="1"/>
</dbReference>
<evidence type="ECO:0000256" key="1">
    <source>
        <dbReference type="ARBA" id="ARBA00004123"/>
    </source>
</evidence>
<proteinExistence type="inferred from homology"/>
<reference evidence="10 11" key="1">
    <citation type="submission" date="2023-05" db="EMBL/GenBank/DDBJ databases">
        <title>A 100% complete, gapless, phased diploid assembly of the Scenedesmus obliquus UTEX 3031 genome.</title>
        <authorList>
            <person name="Biondi T.C."/>
            <person name="Hanschen E.R."/>
            <person name="Kwon T."/>
            <person name="Eng W."/>
            <person name="Kruse C.P.S."/>
            <person name="Koehler S.I."/>
            <person name="Kunde Y."/>
            <person name="Gleasner C.D."/>
            <person name="You Mak K.T."/>
            <person name="Polle J."/>
            <person name="Hovde B.T."/>
            <person name="Starkenburg S.R."/>
        </authorList>
    </citation>
    <scope>NUCLEOTIDE SEQUENCE [LARGE SCALE GENOMIC DNA]</scope>
    <source>
        <strain evidence="10 11">DOE0152z</strain>
    </source>
</reference>
<keyword evidence="6 7" id="KW-0539">Nucleus</keyword>
<accession>A0ABY8UCI1</accession>
<dbReference type="InterPro" id="IPR055122">
    <property type="entry name" value="Med14_N"/>
</dbReference>
<dbReference type="Pfam" id="PF08638">
    <property type="entry name" value="Med14"/>
    <property type="match status" value="1"/>
</dbReference>
<keyword evidence="4 7" id="KW-0010">Activator</keyword>
<protein>
    <recommendedName>
        <fullName evidence="7">Mediator of RNA polymerase II transcription subunit 14</fullName>
    </recommendedName>
    <alternativeName>
        <fullName evidence="7">Mediator complex subunit 14</fullName>
    </alternativeName>
</protein>
<dbReference type="PANTHER" id="PTHR12809:SF2">
    <property type="entry name" value="MEDIATOR OF RNA POLYMERASE II TRANSCRIPTION SUBUNIT 14"/>
    <property type="match status" value="1"/>
</dbReference>
<comment type="subunit">
    <text evidence="7">Component of the Mediator complex.</text>
</comment>
<dbReference type="InterPro" id="IPR013947">
    <property type="entry name" value="Mediator_Med14"/>
</dbReference>
<evidence type="ECO:0000259" key="9">
    <source>
        <dbReference type="Pfam" id="PF08638"/>
    </source>
</evidence>
<keyword evidence="5 7" id="KW-0804">Transcription</keyword>
<evidence type="ECO:0000313" key="10">
    <source>
        <dbReference type="EMBL" id="WIA18957.1"/>
    </source>
</evidence>
<dbReference type="Proteomes" id="UP001244341">
    <property type="component" value="Chromosome 10b"/>
</dbReference>
<gene>
    <name evidence="10" type="ORF">OEZ85_003626</name>
</gene>
<evidence type="ECO:0000256" key="7">
    <source>
        <dbReference type="RuleBase" id="RU365082"/>
    </source>
</evidence>
<evidence type="ECO:0000256" key="3">
    <source>
        <dbReference type="ARBA" id="ARBA00023015"/>
    </source>
</evidence>